<proteinExistence type="predicted"/>
<evidence type="ECO:0000259" key="2">
    <source>
        <dbReference type="Pfam" id="PF04892"/>
    </source>
</evidence>
<feature type="transmembrane region" description="Helical" evidence="1">
    <location>
        <begin position="113"/>
        <end position="137"/>
    </location>
</feature>
<dbReference type="InterPro" id="IPR006976">
    <property type="entry name" value="VanZ-like"/>
</dbReference>
<evidence type="ECO:0000313" key="4">
    <source>
        <dbReference type="Proteomes" id="UP000523087"/>
    </source>
</evidence>
<comment type="caution">
    <text evidence="3">The sequence shown here is derived from an EMBL/GenBank/DDBJ whole genome shotgun (WGS) entry which is preliminary data.</text>
</comment>
<keyword evidence="1" id="KW-0472">Membrane</keyword>
<accession>A0A7V9Z5P3</accession>
<sequence length="147" mass="16733">MKSKLFWWSLVVLWCAVIYCFSEFSFFTGENTEHIIRHMIKDLSFAGAEGNDTSFSLNFVIRKFAHLSAFGVLAVLVWKVLVPHRFAYIGAWSFAVLYAATDEWHQSFEPGRTALASDVLIDATGAALALWVVHLSLRIRRSVQPRH</sequence>
<feature type="domain" description="VanZ-like" evidence="2">
    <location>
        <begin position="8"/>
        <end position="135"/>
    </location>
</feature>
<gene>
    <name evidence="3" type="ORF">HNR31_001292</name>
</gene>
<protein>
    <submittedName>
        <fullName evidence="3">VanZ family protein</fullName>
    </submittedName>
</protein>
<dbReference type="Proteomes" id="UP000523087">
    <property type="component" value="Unassembled WGS sequence"/>
</dbReference>
<dbReference type="NCBIfam" id="NF037970">
    <property type="entry name" value="vanZ_1"/>
    <property type="match status" value="1"/>
</dbReference>
<keyword evidence="1" id="KW-0812">Transmembrane</keyword>
<dbReference type="EMBL" id="JACDUT010000003">
    <property type="protein sequence ID" value="MBA2874522.1"/>
    <property type="molecule type" value="Genomic_DNA"/>
</dbReference>
<keyword evidence="4" id="KW-1185">Reference proteome</keyword>
<reference evidence="3 4" key="1">
    <citation type="submission" date="2020-07" db="EMBL/GenBank/DDBJ databases">
        <title>Genomic Encyclopedia of Type Strains, Phase IV (KMG-IV): sequencing the most valuable type-strain genomes for metagenomic binning, comparative biology and taxonomic classification.</title>
        <authorList>
            <person name="Goeker M."/>
        </authorList>
    </citation>
    <scope>NUCLEOTIDE SEQUENCE [LARGE SCALE GENOMIC DNA]</scope>
    <source>
        <strain evidence="3 4">DSM 15730</strain>
    </source>
</reference>
<dbReference type="RefSeq" id="WP_181555536.1">
    <property type="nucleotide sequence ID" value="NZ_JACDUT010000003.1"/>
</dbReference>
<organism evidence="3 4">
    <name type="scientific">Thermaerobacillus caldiproteolyticus</name>
    <dbReference type="NCBI Taxonomy" id="247480"/>
    <lineage>
        <taxon>Bacteria</taxon>
        <taxon>Bacillati</taxon>
        <taxon>Bacillota</taxon>
        <taxon>Bacilli</taxon>
        <taxon>Bacillales</taxon>
        <taxon>Anoxybacillaceae</taxon>
        <taxon>Thermaerobacillus</taxon>
    </lineage>
</organism>
<evidence type="ECO:0000256" key="1">
    <source>
        <dbReference type="SAM" id="Phobius"/>
    </source>
</evidence>
<dbReference type="Pfam" id="PF04892">
    <property type="entry name" value="VanZ"/>
    <property type="match status" value="1"/>
</dbReference>
<evidence type="ECO:0000313" key="3">
    <source>
        <dbReference type="EMBL" id="MBA2874522.1"/>
    </source>
</evidence>
<keyword evidence="1" id="KW-1133">Transmembrane helix</keyword>
<feature type="transmembrane region" description="Helical" evidence="1">
    <location>
        <begin position="59"/>
        <end position="78"/>
    </location>
</feature>
<name>A0A7V9Z5P3_9BACL</name>
<dbReference type="AlphaFoldDB" id="A0A7V9Z5P3"/>